<dbReference type="EMBL" id="BNCO01000096">
    <property type="protein sequence ID" value="GIL67258.1"/>
    <property type="molecule type" value="Genomic_DNA"/>
</dbReference>
<dbReference type="CDD" id="cd05382">
    <property type="entry name" value="CAP_GAPR1-like"/>
    <property type="match status" value="1"/>
</dbReference>
<dbReference type="InterPro" id="IPR014044">
    <property type="entry name" value="CAP_dom"/>
</dbReference>
<dbReference type="InterPro" id="IPR035940">
    <property type="entry name" value="CAP_sf"/>
</dbReference>
<dbReference type="Gene3D" id="3.40.33.10">
    <property type="entry name" value="CAP"/>
    <property type="match status" value="1"/>
</dbReference>
<keyword evidence="4" id="KW-1185">Reference proteome</keyword>
<dbReference type="AlphaFoldDB" id="A0A8J4FAX0"/>
<dbReference type="PRINTS" id="PR00837">
    <property type="entry name" value="V5TPXLIKE"/>
</dbReference>
<comment type="caution">
    <text evidence="3">The sequence shown here is derived from an EMBL/GenBank/DDBJ whole genome shotgun (WGS) entry which is preliminary data.</text>
</comment>
<dbReference type="SMART" id="SM00198">
    <property type="entry name" value="SCP"/>
    <property type="match status" value="1"/>
</dbReference>
<dbReference type="InterPro" id="IPR001283">
    <property type="entry name" value="CRISP-related"/>
</dbReference>
<reference evidence="3" key="1">
    <citation type="journal article" date="2021" name="Proc. Natl. Acad. Sci. U.S.A.">
        <title>Three genomes in the algal genus Volvox reveal the fate of a haploid sex-determining region after a transition to homothallism.</title>
        <authorList>
            <person name="Yamamoto K."/>
            <person name="Hamaji T."/>
            <person name="Kawai-Toyooka H."/>
            <person name="Matsuzaki R."/>
            <person name="Takahashi F."/>
            <person name="Nishimura Y."/>
            <person name="Kawachi M."/>
            <person name="Noguchi H."/>
            <person name="Minakuchi Y."/>
            <person name="Umen J.G."/>
            <person name="Toyoda A."/>
            <person name="Nozaki H."/>
        </authorList>
    </citation>
    <scope>NUCLEOTIDE SEQUENCE</scope>
    <source>
        <strain evidence="3">NIES-3780</strain>
    </source>
</reference>
<feature type="compositionally biased region" description="Pro residues" evidence="1">
    <location>
        <begin position="138"/>
        <end position="228"/>
    </location>
</feature>
<evidence type="ECO:0000256" key="1">
    <source>
        <dbReference type="SAM" id="MobiDB-lite"/>
    </source>
</evidence>
<gene>
    <name evidence="3" type="ORF">Vafri_20690</name>
</gene>
<protein>
    <recommendedName>
        <fullName evidence="2">SCP domain-containing protein</fullName>
    </recommendedName>
</protein>
<dbReference type="InterPro" id="IPR018244">
    <property type="entry name" value="Allrgn_V5/Tpx1_CS"/>
</dbReference>
<dbReference type="Pfam" id="PF00188">
    <property type="entry name" value="CAP"/>
    <property type="match status" value="1"/>
</dbReference>
<evidence type="ECO:0000313" key="4">
    <source>
        <dbReference type="Proteomes" id="UP000747399"/>
    </source>
</evidence>
<evidence type="ECO:0000259" key="2">
    <source>
        <dbReference type="SMART" id="SM00198"/>
    </source>
</evidence>
<feature type="compositionally biased region" description="Basic residues" evidence="1">
    <location>
        <begin position="123"/>
        <end position="132"/>
    </location>
</feature>
<dbReference type="GO" id="GO:0005576">
    <property type="term" value="C:extracellular region"/>
    <property type="evidence" value="ECO:0007669"/>
    <property type="project" value="InterPro"/>
</dbReference>
<dbReference type="Proteomes" id="UP000747399">
    <property type="component" value="Unassembled WGS sequence"/>
</dbReference>
<accession>A0A8J4FAX0</accession>
<dbReference type="InterPro" id="IPR034113">
    <property type="entry name" value="SCP_GAPR1-like"/>
</dbReference>
<organism evidence="3 4">
    <name type="scientific">Volvox africanus</name>
    <dbReference type="NCBI Taxonomy" id="51714"/>
    <lineage>
        <taxon>Eukaryota</taxon>
        <taxon>Viridiplantae</taxon>
        <taxon>Chlorophyta</taxon>
        <taxon>core chlorophytes</taxon>
        <taxon>Chlorophyceae</taxon>
        <taxon>CS clade</taxon>
        <taxon>Chlamydomonadales</taxon>
        <taxon>Volvocaceae</taxon>
        <taxon>Volvox</taxon>
    </lineage>
</organism>
<dbReference type="PROSITE" id="PS01009">
    <property type="entry name" value="CRISP_1"/>
    <property type="match status" value="1"/>
</dbReference>
<feature type="domain" description="SCP" evidence="2">
    <location>
        <begin position="256"/>
        <end position="407"/>
    </location>
</feature>
<sequence>MTYHKKLEMRSVVLFVVFISLGFPYNLQANELIITSADRLGSQRQDLAKSDDLYSAGNLPGSPTTAPAIPSSLTALPRVPNLPLPPSPPSSSLPQTSTAPKESSQPSPSTAISKPPSLGRKSPPPRRIRKPPLRLPVRPSPFPRPPRPPPSPRPPSPAPPRFPRPPRPPPLQSPPPPQPPSPRPPRPPRPPSPSPPQPSPLPPSPRPLPPSPKPPRPPLPPPLSPPPKLGARISADKDTDYSIAAAEDGVPGGNCPDAQVILDRHNVYRARHQAPPLGWDEDLAAAATAYAQQLASQGCPLRHSTGRDYGENLLLTQGYPKPDSYCTLAVNSWYDEVENYDFTAPRPFADNWPKAIGHFTQVVWKSSSLLGCGVGVGDLPMQLGSRVYNGGCKMVVCRYKQPGNSANDVAFLRNVLRNITAIT</sequence>
<evidence type="ECO:0000313" key="3">
    <source>
        <dbReference type="EMBL" id="GIL67258.1"/>
    </source>
</evidence>
<proteinExistence type="predicted"/>
<feature type="compositionally biased region" description="Pro residues" evidence="1">
    <location>
        <begin position="80"/>
        <end position="91"/>
    </location>
</feature>
<feature type="compositionally biased region" description="Polar residues" evidence="1">
    <location>
        <begin position="95"/>
        <end position="112"/>
    </location>
</feature>
<feature type="region of interest" description="Disordered" evidence="1">
    <location>
        <begin position="52"/>
        <end position="233"/>
    </location>
</feature>
<dbReference type="PANTHER" id="PTHR10334">
    <property type="entry name" value="CYSTEINE-RICH SECRETORY PROTEIN-RELATED"/>
    <property type="match status" value="1"/>
</dbReference>
<name>A0A8J4FAX0_9CHLO</name>
<dbReference type="SUPFAM" id="SSF55797">
    <property type="entry name" value="PR-1-like"/>
    <property type="match status" value="1"/>
</dbReference>